<keyword evidence="9" id="KW-1185">Reference proteome</keyword>
<dbReference type="GO" id="GO:0001669">
    <property type="term" value="C:acrosomal vesicle"/>
    <property type="evidence" value="ECO:0007669"/>
    <property type="project" value="Ensembl"/>
</dbReference>
<evidence type="ECO:0000256" key="2">
    <source>
        <dbReference type="ARBA" id="ARBA00006752"/>
    </source>
</evidence>
<dbReference type="FunFam" id="3.90.640.10:FF:000007">
    <property type="entry name" value="Actin like 7B"/>
    <property type="match status" value="1"/>
</dbReference>
<keyword evidence="6" id="KW-0206">Cytoskeleton</keyword>
<evidence type="ECO:0000313" key="10">
    <source>
        <dbReference type="RefSeq" id="XP_020833827.1"/>
    </source>
</evidence>
<comment type="subcellular location">
    <subcellularLocation>
        <location evidence="1">Cytoplasm</location>
        <location evidence="1">Cytoskeleton</location>
    </subcellularLocation>
</comment>
<evidence type="ECO:0000256" key="6">
    <source>
        <dbReference type="ARBA" id="ARBA00023212"/>
    </source>
</evidence>
<organism evidence="9 10">
    <name type="scientific">Phascolarctos cinereus</name>
    <name type="common">Koala</name>
    <dbReference type="NCBI Taxonomy" id="38626"/>
    <lineage>
        <taxon>Eukaryota</taxon>
        <taxon>Metazoa</taxon>
        <taxon>Chordata</taxon>
        <taxon>Craniata</taxon>
        <taxon>Vertebrata</taxon>
        <taxon>Euteleostomi</taxon>
        <taxon>Mammalia</taxon>
        <taxon>Metatheria</taxon>
        <taxon>Diprotodontia</taxon>
        <taxon>Phascolarctidae</taxon>
        <taxon>Phascolarctos</taxon>
    </lineage>
</organism>
<dbReference type="Proteomes" id="UP000515140">
    <property type="component" value="Unplaced"/>
</dbReference>
<evidence type="ECO:0000256" key="3">
    <source>
        <dbReference type="ARBA" id="ARBA00022490"/>
    </source>
</evidence>
<name>A0A6P5JHU8_PHACI</name>
<evidence type="ECO:0000256" key="7">
    <source>
        <dbReference type="RuleBase" id="RU000487"/>
    </source>
</evidence>
<dbReference type="GO" id="GO:0061827">
    <property type="term" value="C:sperm head"/>
    <property type="evidence" value="ECO:0007669"/>
    <property type="project" value="Ensembl"/>
</dbReference>
<evidence type="ECO:0000256" key="5">
    <source>
        <dbReference type="ARBA" id="ARBA00022840"/>
    </source>
</evidence>
<dbReference type="FunFam" id="3.30.420.40:FF:000148">
    <property type="entry name" value="Actin, alpha skeletal muscle"/>
    <property type="match status" value="1"/>
</dbReference>
<comment type="similarity">
    <text evidence="2 7">Belongs to the actin family.</text>
</comment>
<sequence length="418" mass="45740">MDFHLDDSQAISHSPSLHKGHPQSSTILDDVSLPVDVDASFVLGDGILEKTGAVVIDMGTGTCKSGFAGQAKPMSTVATVVGRLPEKFSTAGQPQLPTFIGDSAREHPGLSLVQPLRNGIIVDWEAAETLLHYIFYNDLGVSPVDHALLLSDPPFSPTTNREKLVEVVFESLRSPCMYVAYQSVLSVYAHGLVSGLVVDLGHGVTHTVPVYQGYNLPHATDRMDLAGAHLTAYLAEMLRGAGYPFSERDTSLVETIKHQCCYVAADFVMEQNQPTKDNQKNFQLPDGRVITLGKERFQCPELLFNPPAMPGLTPLGISDMAKESLRKVPNEAREDISQNVLLCGGSSLFPGLEQRFTNELLRGAPAQTSMAVSAQPLRNYSVWIGGSILASLRAFQSCWIRRAQYEEQGPYIVYRRCY</sequence>
<keyword evidence="4" id="KW-0547">Nucleotide-binding</keyword>
<dbReference type="CTD" id="284382"/>
<dbReference type="InterPro" id="IPR004000">
    <property type="entry name" value="Actin"/>
</dbReference>
<evidence type="ECO:0000256" key="8">
    <source>
        <dbReference type="SAM" id="MobiDB-lite"/>
    </source>
</evidence>
<dbReference type="InterPro" id="IPR043129">
    <property type="entry name" value="ATPase_NBD"/>
</dbReference>
<dbReference type="Gene3D" id="3.30.420.40">
    <property type="match status" value="2"/>
</dbReference>
<keyword evidence="5" id="KW-0067">ATP-binding</keyword>
<dbReference type="GO" id="GO:0001675">
    <property type="term" value="P:acrosome assembly"/>
    <property type="evidence" value="ECO:0007669"/>
    <property type="project" value="Ensembl"/>
</dbReference>
<dbReference type="SUPFAM" id="SSF53067">
    <property type="entry name" value="Actin-like ATPase domain"/>
    <property type="match status" value="2"/>
</dbReference>
<protein>
    <submittedName>
        <fullName evidence="10">Actin-like protein 9</fullName>
    </submittedName>
</protein>
<dbReference type="AlphaFoldDB" id="A0A6P5JHU8"/>
<feature type="region of interest" description="Disordered" evidence="8">
    <location>
        <begin position="1"/>
        <end position="25"/>
    </location>
</feature>
<dbReference type="GO" id="GO:0009566">
    <property type="term" value="P:fertilization"/>
    <property type="evidence" value="ECO:0007669"/>
    <property type="project" value="Ensembl"/>
</dbReference>
<keyword evidence="3" id="KW-0963">Cytoplasm</keyword>
<dbReference type="FunCoup" id="A0A6P5JHU8">
    <property type="interactions" value="9"/>
</dbReference>
<evidence type="ECO:0000256" key="1">
    <source>
        <dbReference type="ARBA" id="ARBA00004245"/>
    </source>
</evidence>
<dbReference type="InParanoid" id="A0A6P5JHU8"/>
<dbReference type="GO" id="GO:0033011">
    <property type="term" value="C:perinuclear theca"/>
    <property type="evidence" value="ECO:0007669"/>
    <property type="project" value="Ensembl"/>
</dbReference>
<evidence type="ECO:0000256" key="4">
    <source>
        <dbReference type="ARBA" id="ARBA00022741"/>
    </source>
</evidence>
<dbReference type="KEGG" id="pcw:110202125"/>
<dbReference type="GO" id="GO:0005524">
    <property type="term" value="F:ATP binding"/>
    <property type="evidence" value="ECO:0007669"/>
    <property type="project" value="UniProtKB-KW"/>
</dbReference>
<dbReference type="PANTHER" id="PTHR11937">
    <property type="entry name" value="ACTIN"/>
    <property type="match status" value="1"/>
</dbReference>
<proteinExistence type="inferred from homology"/>
<dbReference type="Pfam" id="PF00022">
    <property type="entry name" value="Actin"/>
    <property type="match status" value="1"/>
</dbReference>
<dbReference type="RefSeq" id="XP_020833827.1">
    <property type="nucleotide sequence ID" value="XM_020978168.1"/>
</dbReference>
<reference evidence="10" key="1">
    <citation type="submission" date="2025-08" db="UniProtKB">
        <authorList>
            <consortium name="RefSeq"/>
        </authorList>
    </citation>
    <scope>IDENTIFICATION</scope>
    <source>
        <tissue evidence="10">Spleen</tissue>
    </source>
</reference>
<dbReference type="SMART" id="SM00268">
    <property type="entry name" value="ACTIN"/>
    <property type="match status" value="1"/>
</dbReference>
<evidence type="ECO:0000313" key="9">
    <source>
        <dbReference type="Proteomes" id="UP000515140"/>
    </source>
</evidence>
<accession>A0A6P5JHU8</accession>
<dbReference type="Gene3D" id="3.90.640.10">
    <property type="entry name" value="Actin, Chain A, domain 4"/>
    <property type="match status" value="1"/>
</dbReference>
<dbReference type="PRINTS" id="PR00190">
    <property type="entry name" value="ACTIN"/>
</dbReference>
<dbReference type="GeneID" id="110202125"/>
<gene>
    <name evidence="10" type="primary">ACTL9</name>
</gene>